<evidence type="ECO:0000313" key="2">
    <source>
        <dbReference type="Proteomes" id="UP000266922"/>
    </source>
</evidence>
<comment type="caution">
    <text evidence="1">The sequence shown here is derived from an EMBL/GenBank/DDBJ whole genome shotgun (WGS) entry which is preliminary data.</text>
</comment>
<proteinExistence type="predicted"/>
<gene>
    <name evidence="1" type="ORF">D9548_04880</name>
</gene>
<organism evidence="1 2">
    <name type="scientific">Geobacillus stearothermophilus</name>
    <name type="common">Bacillus stearothermophilus</name>
    <dbReference type="NCBI Taxonomy" id="1422"/>
    <lineage>
        <taxon>Bacteria</taxon>
        <taxon>Bacillati</taxon>
        <taxon>Bacillota</taxon>
        <taxon>Bacilli</taxon>
        <taxon>Bacillales</taxon>
        <taxon>Anoxybacillaceae</taxon>
        <taxon>Geobacillus</taxon>
    </lineage>
</organism>
<dbReference type="Proteomes" id="UP000266922">
    <property type="component" value="Unassembled WGS sequence"/>
</dbReference>
<dbReference type="SUPFAM" id="SSF51735">
    <property type="entry name" value="NAD(P)-binding Rossmann-fold domains"/>
    <property type="match status" value="1"/>
</dbReference>
<dbReference type="OrthoDB" id="9803333at2"/>
<dbReference type="Gene3D" id="3.40.50.720">
    <property type="entry name" value="NAD(P)-binding Rossmann-like Domain"/>
    <property type="match status" value="1"/>
</dbReference>
<protein>
    <submittedName>
        <fullName evidence="1">SDR family oxidoreductase</fullName>
    </submittedName>
</protein>
<dbReference type="Pfam" id="PF13561">
    <property type="entry name" value="adh_short_C2"/>
    <property type="match status" value="1"/>
</dbReference>
<dbReference type="InterPro" id="IPR002347">
    <property type="entry name" value="SDR_fam"/>
</dbReference>
<name>A0A3L7D6H4_GEOSE</name>
<evidence type="ECO:0000313" key="1">
    <source>
        <dbReference type="EMBL" id="RLQ14578.1"/>
    </source>
</evidence>
<dbReference type="AlphaFoldDB" id="A0A3L7D6H4"/>
<reference evidence="1 2" key="1">
    <citation type="submission" date="2018-10" db="EMBL/GenBank/DDBJ databases">
        <title>Geobacillus stearothermophilus in processing lines of powdered infant formula.</title>
        <authorList>
            <person name="Rhee M.S."/>
            <person name="Choi I.-G."/>
            <person name="Cho T.J."/>
            <person name="Park B."/>
        </authorList>
    </citation>
    <scope>NUCLEOTIDE SEQUENCE [LARGE SCALE GENOMIC DNA]</scope>
    <source>
        <strain evidence="1 2">FHS-PPGT130</strain>
    </source>
</reference>
<dbReference type="EMBL" id="RCTJ01000010">
    <property type="protein sequence ID" value="RLQ14578.1"/>
    <property type="molecule type" value="Genomic_DNA"/>
</dbReference>
<dbReference type="InterPro" id="IPR036291">
    <property type="entry name" value="NAD(P)-bd_dom_sf"/>
</dbReference>
<accession>A0A3L7D6H4</accession>
<sequence length="49" mass="5459">MRNSHGRRRPQTSRRRPEEIANIALFLASDDASFLNGAVIVADAGWTAY</sequence>